<feature type="chain" id="PRO_5016720175" description="Cellobiose dehydrogenase-like cytochrome domain-containing protein" evidence="1">
    <location>
        <begin position="21"/>
        <end position="214"/>
    </location>
</feature>
<dbReference type="InterPro" id="IPR015920">
    <property type="entry name" value="Cellobiose_DH-like_cyt"/>
</dbReference>
<evidence type="ECO:0000313" key="3">
    <source>
        <dbReference type="EMBL" id="RDL38428.1"/>
    </source>
</evidence>
<evidence type="ECO:0000313" key="4">
    <source>
        <dbReference type="Proteomes" id="UP000254866"/>
    </source>
</evidence>
<dbReference type="Proteomes" id="UP000254866">
    <property type="component" value="Unassembled WGS sequence"/>
</dbReference>
<dbReference type="SUPFAM" id="SSF49344">
    <property type="entry name" value="CBD9-like"/>
    <property type="match status" value="1"/>
</dbReference>
<dbReference type="OrthoDB" id="507128at2759"/>
<reference evidence="3 4" key="1">
    <citation type="journal article" date="2018" name="IMA Fungus">
        <title>IMA Genome-F 9: Draft genome sequence of Annulohypoxylon stygium, Aspergillus mulundensis, Berkeleyomyces basicola (syn. Thielaviopsis basicola), Ceratocystis smalleyi, two Cercospora beticola strains, Coleophoma cylindrospora, Fusarium fracticaudum, Phialophora cf. hyalina, and Morchella septimelata.</title>
        <authorList>
            <person name="Wingfield B.D."/>
            <person name="Bills G.F."/>
            <person name="Dong Y."/>
            <person name="Huang W."/>
            <person name="Nel W.J."/>
            <person name="Swalarsk-Parry B.S."/>
            <person name="Vaghefi N."/>
            <person name="Wilken P.M."/>
            <person name="An Z."/>
            <person name="de Beer Z.W."/>
            <person name="De Vos L."/>
            <person name="Chen L."/>
            <person name="Duong T.A."/>
            <person name="Gao Y."/>
            <person name="Hammerbacher A."/>
            <person name="Kikkert J.R."/>
            <person name="Li Y."/>
            <person name="Li H."/>
            <person name="Li K."/>
            <person name="Li Q."/>
            <person name="Liu X."/>
            <person name="Ma X."/>
            <person name="Naidoo K."/>
            <person name="Pethybridge S.J."/>
            <person name="Sun J."/>
            <person name="Steenkamp E.T."/>
            <person name="van der Nest M.A."/>
            <person name="van Wyk S."/>
            <person name="Wingfield M.J."/>
            <person name="Xiong C."/>
            <person name="Yue Q."/>
            <person name="Zhang X."/>
        </authorList>
    </citation>
    <scope>NUCLEOTIDE SEQUENCE [LARGE SCALE GENOMIC DNA]</scope>
    <source>
        <strain evidence="3 4">BP 5553</strain>
    </source>
</reference>
<dbReference type="AlphaFoldDB" id="A0A370TSG2"/>
<feature type="signal peptide" evidence="1">
    <location>
        <begin position="1"/>
        <end position="20"/>
    </location>
</feature>
<dbReference type="STRING" id="2656787.A0A370TSG2"/>
<dbReference type="Gene3D" id="2.60.40.1210">
    <property type="entry name" value="Cellobiose dehydrogenase, cytochrome domain"/>
    <property type="match status" value="1"/>
</dbReference>
<dbReference type="CDD" id="cd09630">
    <property type="entry name" value="CDH_like_cytochrome"/>
    <property type="match status" value="1"/>
</dbReference>
<evidence type="ECO:0000256" key="1">
    <source>
        <dbReference type="SAM" id="SignalP"/>
    </source>
</evidence>
<dbReference type="GeneID" id="43595617"/>
<dbReference type="Pfam" id="PF16010">
    <property type="entry name" value="CDH-cyt"/>
    <property type="match status" value="1"/>
</dbReference>
<sequence length="214" mass="23017">MIGLLKRAAALSALANIVVGQNSTRYCEELTGICYSSYVNSDGIYYRVALPNNSTTSDAILEIVSPVKYNWAGLAWGGHMTADPLTVAWPNGTGVVVSSRAASIYGVVPNTYDGAEYTYLKGTGVNSTHWTLTVRCKGCTRWTLFDSEIAVDGGNDTSLAFAYSSVPVDNPASNTSSFHMHEVHGSWVHNLTMAKTSNSEYDGWVTSNTLPALK</sequence>
<feature type="domain" description="Cellobiose dehydrogenase-like cytochrome" evidence="2">
    <location>
        <begin position="26"/>
        <end position="198"/>
    </location>
</feature>
<dbReference type="EMBL" id="NPIC01000002">
    <property type="protein sequence ID" value="RDL38428.1"/>
    <property type="molecule type" value="Genomic_DNA"/>
</dbReference>
<accession>A0A370TSG2</accession>
<organism evidence="3 4">
    <name type="scientific">Venustampulla echinocandica</name>
    <dbReference type="NCBI Taxonomy" id="2656787"/>
    <lineage>
        <taxon>Eukaryota</taxon>
        <taxon>Fungi</taxon>
        <taxon>Dikarya</taxon>
        <taxon>Ascomycota</taxon>
        <taxon>Pezizomycotina</taxon>
        <taxon>Leotiomycetes</taxon>
        <taxon>Helotiales</taxon>
        <taxon>Pleuroascaceae</taxon>
        <taxon>Venustampulla</taxon>
    </lineage>
</organism>
<comment type="caution">
    <text evidence="3">The sequence shown here is derived from an EMBL/GenBank/DDBJ whole genome shotgun (WGS) entry which is preliminary data.</text>
</comment>
<proteinExistence type="predicted"/>
<dbReference type="PANTHER" id="PTHR47797:SF5">
    <property type="entry name" value="CELLOBIOSE DEHYDROGENASE CYTOCHROME DOMAIN-CONTAINING PROTEIN"/>
    <property type="match status" value="1"/>
</dbReference>
<dbReference type="PANTHER" id="PTHR47797">
    <property type="entry name" value="DEHYDROGENASE, PUTATIVE (AFU_ORTHOLOGUE AFUA_8G05805)-RELATED"/>
    <property type="match status" value="1"/>
</dbReference>
<keyword evidence="1" id="KW-0732">Signal</keyword>
<dbReference type="RefSeq" id="XP_031871084.1">
    <property type="nucleotide sequence ID" value="XM_032011391.1"/>
</dbReference>
<name>A0A370TSG2_9HELO</name>
<gene>
    <name evidence="3" type="ORF">BP5553_02768</name>
</gene>
<evidence type="ECO:0000259" key="2">
    <source>
        <dbReference type="Pfam" id="PF16010"/>
    </source>
</evidence>
<keyword evidence="4" id="KW-1185">Reference proteome</keyword>
<protein>
    <recommendedName>
        <fullName evidence="2">Cellobiose dehydrogenase-like cytochrome domain-containing protein</fullName>
    </recommendedName>
</protein>